<dbReference type="AlphaFoldDB" id="A0A7C4JM24"/>
<dbReference type="GO" id="GO:0022857">
    <property type="term" value="F:transmembrane transporter activity"/>
    <property type="evidence" value="ECO:0007669"/>
    <property type="project" value="InterPro"/>
</dbReference>
<feature type="transmembrane region" description="Helical" evidence="1">
    <location>
        <begin position="271"/>
        <end position="291"/>
    </location>
</feature>
<dbReference type="Gene3D" id="1.20.1250.20">
    <property type="entry name" value="MFS general substrate transporter like domains"/>
    <property type="match status" value="1"/>
</dbReference>
<keyword evidence="1" id="KW-0812">Transmembrane</keyword>
<organism evidence="3">
    <name type="scientific">Staphylothermus marinus</name>
    <dbReference type="NCBI Taxonomy" id="2280"/>
    <lineage>
        <taxon>Archaea</taxon>
        <taxon>Thermoproteota</taxon>
        <taxon>Thermoprotei</taxon>
        <taxon>Desulfurococcales</taxon>
        <taxon>Desulfurococcaceae</taxon>
        <taxon>Staphylothermus</taxon>
    </lineage>
</organism>
<evidence type="ECO:0000313" key="3">
    <source>
        <dbReference type="EMBL" id="HGQ74420.1"/>
    </source>
</evidence>
<dbReference type="SUPFAM" id="SSF103473">
    <property type="entry name" value="MFS general substrate transporter"/>
    <property type="match status" value="1"/>
</dbReference>
<feature type="transmembrane region" description="Helical" evidence="1">
    <location>
        <begin position="326"/>
        <end position="347"/>
    </location>
</feature>
<feature type="domain" description="Major facilitator superfamily (MFS) profile" evidence="2">
    <location>
        <begin position="30"/>
        <end position="416"/>
    </location>
</feature>
<feature type="transmembrane region" description="Helical" evidence="1">
    <location>
        <begin position="94"/>
        <end position="114"/>
    </location>
</feature>
<comment type="caution">
    <text evidence="3">The sequence shown here is derived from an EMBL/GenBank/DDBJ whole genome shotgun (WGS) entry which is preliminary data.</text>
</comment>
<feature type="transmembrane region" description="Helical" evidence="1">
    <location>
        <begin position="368"/>
        <end position="388"/>
    </location>
</feature>
<sequence length="425" mass="46400">MFKNYVSIAKISLNEVSSSLKQLFSLLKGNVGIMVLSWFLYGVAGGLSGNYFSLYFKDLGGTDLMLASARSTALLVGSVMIFIGGFLTDIIGRVKTILIGTALVTINTFIYAIARNANELAVLMILDNAFHFYQPALTAIIMDSLPRDRALMGFFATQIFPSIPGLFAPLIGGILYDKVGVNGIRIGYVIAGIISSYVLYLRIRFLRETLLKNTNRDLEHIFIEVFHYRYHFINAMKIYVYTGFLGPLITAVSSVYGMIYAYEILGVSKTFLGLLSTLGTSISIISSLALAGRIRNVRKVLPISLSMVSLSQVLYALPYYVGYRNIFLIASTIVGSAAGVAIGPVIQTIIMNTLPREVRGRGIGFQRVFENASASIVTMVAGLLYIKLGGPRSLLLSPLFATVAISYLLFITQVSSSAEDLNSKH</sequence>
<feature type="transmembrane region" description="Helical" evidence="1">
    <location>
        <begin position="394"/>
        <end position="414"/>
    </location>
</feature>
<keyword evidence="1" id="KW-0472">Membrane</keyword>
<feature type="transmembrane region" description="Helical" evidence="1">
    <location>
        <begin position="64"/>
        <end position="87"/>
    </location>
</feature>
<protein>
    <submittedName>
        <fullName evidence="3">MFS transporter</fullName>
    </submittedName>
</protein>
<dbReference type="EMBL" id="DTBP01000044">
    <property type="protein sequence ID" value="HGQ74420.1"/>
    <property type="molecule type" value="Genomic_DNA"/>
</dbReference>
<feature type="transmembrane region" description="Helical" evidence="1">
    <location>
        <begin position="182"/>
        <end position="203"/>
    </location>
</feature>
<feature type="transmembrane region" description="Helical" evidence="1">
    <location>
        <begin position="154"/>
        <end position="176"/>
    </location>
</feature>
<evidence type="ECO:0000256" key="1">
    <source>
        <dbReference type="SAM" id="Phobius"/>
    </source>
</evidence>
<dbReference type="Pfam" id="PF07690">
    <property type="entry name" value="MFS_1"/>
    <property type="match status" value="1"/>
</dbReference>
<accession>A0A7C4JM24</accession>
<dbReference type="InterPro" id="IPR011701">
    <property type="entry name" value="MFS"/>
</dbReference>
<keyword evidence="1" id="KW-1133">Transmembrane helix</keyword>
<feature type="transmembrane region" description="Helical" evidence="1">
    <location>
        <begin position="238"/>
        <end position="259"/>
    </location>
</feature>
<dbReference type="InterPro" id="IPR036259">
    <property type="entry name" value="MFS_trans_sf"/>
</dbReference>
<proteinExistence type="predicted"/>
<reference evidence="3" key="1">
    <citation type="journal article" date="2020" name="mSystems">
        <title>Genome- and Community-Level Interaction Insights into Carbon Utilization and Element Cycling Functions of Hydrothermarchaeota in Hydrothermal Sediment.</title>
        <authorList>
            <person name="Zhou Z."/>
            <person name="Liu Y."/>
            <person name="Xu W."/>
            <person name="Pan J."/>
            <person name="Luo Z.H."/>
            <person name="Li M."/>
        </authorList>
    </citation>
    <scope>NUCLEOTIDE SEQUENCE [LARGE SCALE GENOMIC DNA]</scope>
    <source>
        <strain evidence="3">SpSt-648</strain>
    </source>
</reference>
<feature type="transmembrane region" description="Helical" evidence="1">
    <location>
        <begin position="31"/>
        <end position="52"/>
    </location>
</feature>
<gene>
    <name evidence="3" type="ORF">ENU20_05030</name>
</gene>
<dbReference type="PROSITE" id="PS50850">
    <property type="entry name" value="MFS"/>
    <property type="match status" value="1"/>
</dbReference>
<name>A0A7C4JM24_STAMA</name>
<dbReference type="InterPro" id="IPR020846">
    <property type="entry name" value="MFS_dom"/>
</dbReference>
<dbReference type="PANTHER" id="PTHR23518:SF2">
    <property type="entry name" value="MAJOR FACILITATOR SUPERFAMILY TRANSPORTER"/>
    <property type="match status" value="1"/>
</dbReference>
<evidence type="ECO:0000259" key="2">
    <source>
        <dbReference type="PROSITE" id="PS50850"/>
    </source>
</evidence>
<dbReference type="PANTHER" id="PTHR23518">
    <property type="entry name" value="C-METHYLTRANSFERASE"/>
    <property type="match status" value="1"/>
</dbReference>